<dbReference type="Gene3D" id="3.40.50.2300">
    <property type="match status" value="2"/>
</dbReference>
<dbReference type="Pfam" id="PF00356">
    <property type="entry name" value="LacI"/>
    <property type="match status" value="1"/>
</dbReference>
<dbReference type="SMART" id="SM00354">
    <property type="entry name" value="HTH_LACI"/>
    <property type="match status" value="1"/>
</dbReference>
<evidence type="ECO:0000313" key="7">
    <source>
        <dbReference type="Proteomes" id="UP000831495"/>
    </source>
</evidence>
<dbReference type="CDD" id="cd01392">
    <property type="entry name" value="HTH_LacI"/>
    <property type="match status" value="1"/>
</dbReference>
<evidence type="ECO:0000256" key="1">
    <source>
        <dbReference type="ARBA" id="ARBA00022491"/>
    </source>
</evidence>
<dbReference type="InterPro" id="IPR010982">
    <property type="entry name" value="Lambda_DNA-bd_dom_sf"/>
</dbReference>
<reference evidence="6" key="1">
    <citation type="journal article" date="2022" name="Int. J. Syst. Evol. Microbiol.">
        <title>Apilactobacillus apisilvae sp. nov., Nicolia spurrieriana gen. nov. sp. nov., Bombilactobacillus folatiphilus sp. nov. and Bombilactobacillus thymidiniphilus sp. nov., four new lactic acid bacterial isolates from stingless bees Tetragonula carbonaria and Austroplebeia australis.</title>
        <authorList>
            <person name="Oliphant S.A."/>
            <person name="Watson-Haigh N.S."/>
            <person name="Sumby K.M."/>
            <person name="Gardner J."/>
            <person name="Groom S."/>
            <person name="Jiranek V."/>
        </authorList>
    </citation>
    <scope>NUCLEOTIDE SEQUENCE</scope>
    <source>
        <strain evidence="6">SG4_D2</strain>
    </source>
</reference>
<keyword evidence="1" id="KW-0678">Repressor</keyword>
<dbReference type="Gene3D" id="1.10.260.40">
    <property type="entry name" value="lambda repressor-like DNA-binding domains"/>
    <property type="match status" value="1"/>
</dbReference>
<keyword evidence="2" id="KW-0805">Transcription regulation</keyword>
<organism evidence="6 7">
    <name type="scientific">Bombilactobacillus folatiphilus</name>
    <dbReference type="NCBI Taxonomy" id="2923362"/>
    <lineage>
        <taxon>Bacteria</taxon>
        <taxon>Bacillati</taxon>
        <taxon>Bacillota</taxon>
        <taxon>Bacilli</taxon>
        <taxon>Lactobacillales</taxon>
        <taxon>Lactobacillaceae</taxon>
        <taxon>Bombilactobacillus</taxon>
    </lineage>
</organism>
<evidence type="ECO:0000256" key="2">
    <source>
        <dbReference type="ARBA" id="ARBA00023015"/>
    </source>
</evidence>
<name>A0ABY4P8P3_9LACO</name>
<gene>
    <name evidence="6" type="ORF">MOO45_07520</name>
</gene>
<dbReference type="InterPro" id="IPR000843">
    <property type="entry name" value="HTH_LacI"/>
</dbReference>
<dbReference type="EMBL" id="CP093366">
    <property type="protein sequence ID" value="UQS82028.1"/>
    <property type="molecule type" value="Genomic_DNA"/>
</dbReference>
<evidence type="ECO:0000256" key="4">
    <source>
        <dbReference type="ARBA" id="ARBA00023163"/>
    </source>
</evidence>
<dbReference type="RefSeq" id="WP_249514298.1">
    <property type="nucleotide sequence ID" value="NZ_CP093366.1"/>
</dbReference>
<dbReference type="SUPFAM" id="SSF47413">
    <property type="entry name" value="lambda repressor-like DNA-binding domains"/>
    <property type="match status" value="1"/>
</dbReference>
<dbReference type="InterPro" id="IPR028082">
    <property type="entry name" value="Peripla_BP_I"/>
</dbReference>
<evidence type="ECO:0000256" key="3">
    <source>
        <dbReference type="ARBA" id="ARBA00023125"/>
    </source>
</evidence>
<dbReference type="Pfam" id="PF13377">
    <property type="entry name" value="Peripla_BP_3"/>
    <property type="match status" value="1"/>
</dbReference>
<keyword evidence="3 6" id="KW-0238">DNA-binding</keyword>
<dbReference type="PANTHER" id="PTHR30146:SF95">
    <property type="entry name" value="RIBOSE OPERON REPRESSOR"/>
    <property type="match status" value="1"/>
</dbReference>
<dbReference type="PANTHER" id="PTHR30146">
    <property type="entry name" value="LACI-RELATED TRANSCRIPTIONAL REPRESSOR"/>
    <property type="match status" value="1"/>
</dbReference>
<proteinExistence type="predicted"/>
<dbReference type="Proteomes" id="UP000831495">
    <property type="component" value="Chromosome"/>
</dbReference>
<evidence type="ECO:0000313" key="6">
    <source>
        <dbReference type="EMBL" id="UQS82028.1"/>
    </source>
</evidence>
<keyword evidence="4" id="KW-0804">Transcription</keyword>
<dbReference type="PROSITE" id="PS50932">
    <property type="entry name" value="HTH_LACI_2"/>
    <property type="match status" value="1"/>
</dbReference>
<accession>A0ABY4P8P3</accession>
<dbReference type="SUPFAM" id="SSF53822">
    <property type="entry name" value="Periplasmic binding protein-like I"/>
    <property type="match status" value="1"/>
</dbReference>
<sequence>MPKLEDVAKLAQVSKTTVSRVLNRRGYLSQATIEKVYWAMEQLDYHPNVVARQLYNNKTNLIGILLPTVADPFFGELSFELERQLYEQGFKVLIGNSMNDPQKEANYLDQLLIKQVDGLIVGTHNQGLKQYHRQQLPVVAIDRIVNEDIPVIASDNYRGGWLATEYLVQQGVTHIIHTNGPHDLATPAKQRRTAYEEVMQKANLTPVTYELDFNISPTQKQQIFRRIFVEHPKVEAIFASNDTDAILIQQVAGELGRKVPADLLLVGYDGTKMIRNLDPQLTTVVQPIEKMAQLAVKILQQRLHKQATETQYLLPVKLHQGQTGSKLKTRD</sequence>
<evidence type="ECO:0000259" key="5">
    <source>
        <dbReference type="PROSITE" id="PS50932"/>
    </source>
</evidence>
<dbReference type="CDD" id="cd06291">
    <property type="entry name" value="PBP1_Qymf-like"/>
    <property type="match status" value="1"/>
</dbReference>
<keyword evidence="7" id="KW-1185">Reference proteome</keyword>
<protein>
    <submittedName>
        <fullName evidence="6">LacI family DNA-binding transcriptional regulator</fullName>
    </submittedName>
</protein>
<dbReference type="GO" id="GO:0003677">
    <property type="term" value="F:DNA binding"/>
    <property type="evidence" value="ECO:0007669"/>
    <property type="project" value="UniProtKB-KW"/>
</dbReference>
<dbReference type="InterPro" id="IPR046335">
    <property type="entry name" value="LacI/GalR-like_sensor"/>
</dbReference>
<dbReference type="PROSITE" id="PS00356">
    <property type="entry name" value="HTH_LACI_1"/>
    <property type="match status" value="1"/>
</dbReference>
<feature type="domain" description="HTH lacI-type" evidence="5">
    <location>
        <begin position="2"/>
        <end position="56"/>
    </location>
</feature>